<dbReference type="EMBL" id="QGGL01000038">
    <property type="protein sequence ID" value="PWK03947.1"/>
    <property type="molecule type" value="Genomic_DNA"/>
</dbReference>
<keyword evidence="2" id="KW-1185">Reference proteome</keyword>
<evidence type="ECO:0000313" key="1">
    <source>
        <dbReference type="EMBL" id="PWK03947.1"/>
    </source>
</evidence>
<dbReference type="RefSeq" id="WP_170119616.1">
    <property type="nucleotide sequence ID" value="NZ_QGGL01000038.1"/>
</dbReference>
<gene>
    <name evidence="1" type="ORF">C7459_1383</name>
</gene>
<proteinExistence type="predicted"/>
<protein>
    <submittedName>
        <fullName evidence="1">Uncharacterized protein</fullName>
    </submittedName>
</protein>
<dbReference type="Proteomes" id="UP000245634">
    <property type="component" value="Unassembled WGS sequence"/>
</dbReference>
<comment type="caution">
    <text evidence="1">The sequence shown here is derived from an EMBL/GenBank/DDBJ whole genome shotgun (WGS) entry which is preliminary data.</text>
</comment>
<dbReference type="AlphaFoldDB" id="A0A316D6I9"/>
<evidence type="ECO:0000313" key="2">
    <source>
        <dbReference type="Proteomes" id="UP000245634"/>
    </source>
</evidence>
<accession>A0A316D6I9</accession>
<organism evidence="1 2">
    <name type="scientific">Tumebacillus permanentifrigoris</name>
    <dbReference type="NCBI Taxonomy" id="378543"/>
    <lineage>
        <taxon>Bacteria</taxon>
        <taxon>Bacillati</taxon>
        <taxon>Bacillota</taxon>
        <taxon>Bacilli</taxon>
        <taxon>Bacillales</taxon>
        <taxon>Alicyclobacillaceae</taxon>
        <taxon>Tumebacillus</taxon>
    </lineage>
</organism>
<sequence>MLTAEERYTAIRKLGTKLLAVTVEEATAMTDEEVCGIVCALPTVVLLKEVDPE</sequence>
<name>A0A316D6I9_9BACL</name>
<reference evidence="1 2" key="1">
    <citation type="submission" date="2018-05" db="EMBL/GenBank/DDBJ databases">
        <title>Genomic Encyclopedia of Type Strains, Phase IV (KMG-IV): sequencing the most valuable type-strain genomes for metagenomic binning, comparative biology and taxonomic classification.</title>
        <authorList>
            <person name="Goeker M."/>
        </authorList>
    </citation>
    <scope>NUCLEOTIDE SEQUENCE [LARGE SCALE GENOMIC DNA]</scope>
    <source>
        <strain evidence="1 2">DSM 18773</strain>
    </source>
</reference>